<feature type="compositionally biased region" description="Basic and acidic residues" evidence="1">
    <location>
        <begin position="683"/>
        <end position="693"/>
    </location>
</feature>
<evidence type="ECO:0000256" key="2">
    <source>
        <dbReference type="SAM" id="Phobius"/>
    </source>
</evidence>
<dbReference type="SUPFAM" id="SSF50630">
    <property type="entry name" value="Acid proteases"/>
    <property type="match status" value="1"/>
</dbReference>
<dbReference type="OrthoDB" id="4074350at2759"/>
<keyword evidence="6" id="KW-1185">Reference proteome</keyword>
<feature type="domain" description="Peptidase A1" evidence="4">
    <location>
        <begin position="43"/>
        <end position="379"/>
    </location>
</feature>
<accession>A0A1C1CAX2</accession>
<keyword evidence="3" id="KW-0732">Signal</keyword>
<feature type="signal peptide" evidence="3">
    <location>
        <begin position="1"/>
        <end position="17"/>
    </location>
</feature>
<feature type="transmembrane region" description="Helical" evidence="2">
    <location>
        <begin position="417"/>
        <end position="439"/>
    </location>
</feature>
<evidence type="ECO:0000256" key="3">
    <source>
        <dbReference type="SAM" id="SignalP"/>
    </source>
</evidence>
<protein>
    <submittedName>
        <fullName evidence="5">Putative peptidase a1 protein</fullName>
    </submittedName>
</protein>
<reference evidence="6" key="1">
    <citation type="submission" date="2015-07" db="EMBL/GenBank/DDBJ databases">
        <authorList>
            <person name="Teixeira M.M."/>
            <person name="Souza R.C."/>
            <person name="Almeida L.G."/>
            <person name="Vicente V.A."/>
            <person name="de Hoog S."/>
            <person name="Bocca A.L."/>
            <person name="de Almeida S.R."/>
            <person name="Vasconcelos A.T."/>
            <person name="Felipe M.S."/>
        </authorList>
    </citation>
    <scope>NUCLEOTIDE SEQUENCE [LARGE SCALE GENOMIC DNA]</scope>
    <source>
        <strain evidence="6">KSF</strain>
    </source>
</reference>
<dbReference type="CDD" id="cd05471">
    <property type="entry name" value="pepsin_like"/>
    <property type="match status" value="1"/>
</dbReference>
<keyword evidence="2" id="KW-1133">Transmembrane helix</keyword>
<sequence length="704" mass="76234">MAALVGASLLFAAVAAAQNSCSIVPLYVDFHDRAVNGGVNIQYGLFAGIGFPGSQNQSLWPSLSNNETTVSSLDYCTNSPFADCLNHDHGFYSPELSENYSSVASYQPLDEYGSIPATIVETALDTFNVFTHYFDPSPATITRVQNFPFTILSNYSSSRTPWFGPAGLMGLGPVSTLLEHLYNNQFISSRSFGLYMGTEYEQSNGAVNGSLTLGGYDSGRFEGVVHNYTVSQPRADAAHSPFKVSVQQMTLTDESNGEKTDLLTGAFDAHITTSQYQLSLPDNVLQQFSDATGATPSDDDLNVYRLPDDFNSTLTITLDSGLEITYDADWLKNVSNNSPISTDTIPDSTTDGTINLLGSAFLSNVYLIANYDSEPPTFHLAKALPHAPYVFTEPLCPNTVPTAAAQTKISSFAASGMAGAIVGGVVGGIGLGFAIYWLFRKCMQRRMWREKARQSMKGKGMDSESTVGGTKWAGGKAQGSPSTMASEIERGNSSEMATFAFDFNSQQQQHQQQQHQAYATYLDNATQQPQPQPQPQPQQQDQNTSRLSRTYSQFVKQMAHENVGLNTAPPQSGTHAPQYARPFSSDSYETPITPATGVPLLFSSSRPGQSSEPVIQTSKHGPFRPLTLTHSNVSEPDATSTFPFGEGQARSREDHAFQARQAKLKGLNVQTEFAPPPTAVSEKMARKAAGREGGKRKKMFSPSS</sequence>
<feature type="region of interest" description="Disordered" evidence="1">
    <location>
        <begin position="453"/>
        <end position="487"/>
    </location>
</feature>
<dbReference type="Pfam" id="PF00026">
    <property type="entry name" value="Asp"/>
    <property type="match status" value="1"/>
</dbReference>
<comment type="caution">
    <text evidence="5">The sequence shown here is derived from an EMBL/GenBank/DDBJ whole genome shotgun (WGS) entry which is preliminary data.</text>
</comment>
<dbReference type="InterPro" id="IPR033121">
    <property type="entry name" value="PEPTIDASE_A1"/>
</dbReference>
<evidence type="ECO:0000256" key="1">
    <source>
        <dbReference type="SAM" id="MobiDB-lite"/>
    </source>
</evidence>
<dbReference type="AlphaFoldDB" id="A0A1C1CAX2"/>
<dbReference type="Gene3D" id="2.40.70.10">
    <property type="entry name" value="Acid Proteases"/>
    <property type="match status" value="2"/>
</dbReference>
<keyword evidence="2" id="KW-0472">Membrane</keyword>
<organism evidence="5 6">
    <name type="scientific">Cladophialophora carrionii</name>
    <dbReference type="NCBI Taxonomy" id="86049"/>
    <lineage>
        <taxon>Eukaryota</taxon>
        <taxon>Fungi</taxon>
        <taxon>Dikarya</taxon>
        <taxon>Ascomycota</taxon>
        <taxon>Pezizomycotina</taxon>
        <taxon>Eurotiomycetes</taxon>
        <taxon>Chaetothyriomycetidae</taxon>
        <taxon>Chaetothyriales</taxon>
        <taxon>Herpotrichiellaceae</taxon>
        <taxon>Cladophialophora</taxon>
    </lineage>
</organism>
<evidence type="ECO:0000259" key="4">
    <source>
        <dbReference type="PROSITE" id="PS51767"/>
    </source>
</evidence>
<feature type="region of interest" description="Disordered" evidence="1">
    <location>
        <begin position="525"/>
        <end position="547"/>
    </location>
</feature>
<feature type="chain" id="PRO_5008650671" evidence="3">
    <location>
        <begin position="18"/>
        <end position="704"/>
    </location>
</feature>
<feature type="compositionally biased region" description="Basic residues" evidence="1">
    <location>
        <begin position="694"/>
        <end position="704"/>
    </location>
</feature>
<evidence type="ECO:0000313" key="5">
    <source>
        <dbReference type="EMBL" id="OCT45611.1"/>
    </source>
</evidence>
<feature type="region of interest" description="Disordered" evidence="1">
    <location>
        <begin position="564"/>
        <end position="622"/>
    </location>
</feature>
<proteinExistence type="predicted"/>
<dbReference type="VEuPathDB" id="FungiDB:G647_03520"/>
<gene>
    <name evidence="5" type="ORF">CLCR_01455</name>
</gene>
<feature type="compositionally biased region" description="Polar residues" evidence="1">
    <location>
        <begin position="602"/>
        <end position="619"/>
    </location>
</feature>
<dbReference type="PROSITE" id="PS51767">
    <property type="entry name" value="PEPTIDASE_A1"/>
    <property type="match status" value="1"/>
</dbReference>
<feature type="region of interest" description="Disordered" evidence="1">
    <location>
        <begin position="667"/>
        <end position="704"/>
    </location>
</feature>
<feature type="compositionally biased region" description="Polar residues" evidence="1">
    <location>
        <begin position="564"/>
        <end position="575"/>
    </location>
</feature>
<keyword evidence="2" id="KW-0812">Transmembrane</keyword>
<dbReference type="eggNOG" id="ENOG502SK68">
    <property type="taxonomic scope" value="Eukaryota"/>
</dbReference>
<dbReference type="EMBL" id="LGRB01000019">
    <property type="protein sequence ID" value="OCT45611.1"/>
    <property type="molecule type" value="Genomic_DNA"/>
</dbReference>
<dbReference type="VEuPathDB" id="FungiDB:CLCR_01455"/>
<dbReference type="Proteomes" id="UP000094526">
    <property type="component" value="Unassembled WGS sequence"/>
</dbReference>
<dbReference type="InterPro" id="IPR034164">
    <property type="entry name" value="Pepsin-like_dom"/>
</dbReference>
<name>A0A1C1CAX2_9EURO</name>
<evidence type="ECO:0000313" key="6">
    <source>
        <dbReference type="Proteomes" id="UP000094526"/>
    </source>
</evidence>
<dbReference type="InterPro" id="IPR021109">
    <property type="entry name" value="Peptidase_aspartic_dom_sf"/>
</dbReference>